<gene>
    <name evidence="2" type="ORF">GH810_09910</name>
</gene>
<evidence type="ECO:0000313" key="3">
    <source>
        <dbReference type="Proteomes" id="UP000616595"/>
    </source>
</evidence>
<feature type="compositionally biased region" description="Low complexity" evidence="1">
    <location>
        <begin position="111"/>
        <end position="120"/>
    </location>
</feature>
<reference evidence="2" key="1">
    <citation type="submission" date="2019-10" db="EMBL/GenBank/DDBJ databases">
        <authorList>
            <person name="Ross D.E."/>
            <person name="Gulliver D."/>
        </authorList>
    </citation>
    <scope>NUCLEOTIDE SEQUENCE</scope>
    <source>
        <strain evidence="2">DER-2019</strain>
    </source>
</reference>
<dbReference type="RefSeq" id="WP_148568108.1">
    <property type="nucleotide sequence ID" value="NZ_RXYA01000014.1"/>
</dbReference>
<evidence type="ECO:0000256" key="1">
    <source>
        <dbReference type="SAM" id="MobiDB-lite"/>
    </source>
</evidence>
<comment type="caution">
    <text evidence="2">The sequence shown here is derived from an EMBL/GenBank/DDBJ whole genome shotgun (WGS) entry which is preliminary data.</text>
</comment>
<reference evidence="2" key="2">
    <citation type="submission" date="2020-10" db="EMBL/GenBank/DDBJ databases">
        <title>Comparative genomics of the Acetobacterium genus.</title>
        <authorList>
            <person name="Marshall C."/>
            <person name="May H."/>
            <person name="Norman S."/>
        </authorList>
    </citation>
    <scope>NUCLEOTIDE SEQUENCE</scope>
    <source>
        <strain evidence="2">DER-2019</strain>
    </source>
</reference>
<sequence>MATDVNGLEVVISENAKGQAIVLEGSFATITVNAPDIDIQTQGTTTIANMNISAAATGCAVNLAAGTKVEKMVLDSGAAILGTGTIDNAEVNSNGVKFETAPTKQEDDPSVTEPPVVTPVTPTPGGGGTSGPKAALKDVNDAPDAIAMKVALEKSANIYALGLDTEYYNQIVNTDRKLAVAQDMLDNKAVDYTLNTVQNYFENLTHARFVIETQMNIADSYFGKTPTIDEIDTNVEFIQTIRDQLFALPTEYKVLTLSDNKISDLITSLDFAKLQYAKITIAQDKVDLLTNLFKQHYSSLGQLLTKFEALYSDYLKK</sequence>
<feature type="region of interest" description="Disordered" evidence="1">
    <location>
        <begin position="100"/>
        <end position="134"/>
    </location>
</feature>
<name>A0A923HU21_9FIRM</name>
<dbReference type="Proteomes" id="UP000616595">
    <property type="component" value="Unassembled WGS sequence"/>
</dbReference>
<organism evidence="2 3">
    <name type="scientific">Acetobacterium paludosum</name>
    <dbReference type="NCBI Taxonomy" id="52693"/>
    <lineage>
        <taxon>Bacteria</taxon>
        <taxon>Bacillati</taxon>
        <taxon>Bacillota</taxon>
        <taxon>Clostridia</taxon>
        <taxon>Eubacteriales</taxon>
        <taxon>Eubacteriaceae</taxon>
        <taxon>Acetobacterium</taxon>
    </lineage>
</organism>
<protein>
    <submittedName>
        <fullName evidence="2">Uncharacterized protein</fullName>
    </submittedName>
</protein>
<accession>A0A923HU21</accession>
<dbReference type="AlphaFoldDB" id="A0A923HU21"/>
<evidence type="ECO:0000313" key="2">
    <source>
        <dbReference type="EMBL" id="MBC3888623.1"/>
    </source>
</evidence>
<proteinExistence type="predicted"/>
<keyword evidence="3" id="KW-1185">Reference proteome</keyword>
<dbReference type="EMBL" id="WJBD01000010">
    <property type="protein sequence ID" value="MBC3888623.1"/>
    <property type="molecule type" value="Genomic_DNA"/>
</dbReference>
<dbReference type="OrthoDB" id="2744137at2"/>